<keyword evidence="4" id="KW-1185">Reference proteome</keyword>
<feature type="compositionally biased region" description="Pro residues" evidence="1">
    <location>
        <begin position="219"/>
        <end position="229"/>
    </location>
</feature>
<dbReference type="Pfam" id="PF07727">
    <property type="entry name" value="RVT_2"/>
    <property type="match status" value="1"/>
</dbReference>
<evidence type="ECO:0000313" key="4">
    <source>
        <dbReference type="Proteomes" id="UP001054821"/>
    </source>
</evidence>
<evidence type="ECO:0000256" key="1">
    <source>
        <dbReference type="SAM" id="MobiDB-lite"/>
    </source>
</evidence>
<comment type="caution">
    <text evidence="3">The sequence shown here is derived from an EMBL/GenBank/DDBJ whole genome shotgun (WGS) entry which is preliminary data.</text>
</comment>
<sequence>MKAELEMIEKNNTWELVDRPFDKPVIGVKWVYKVKLNLDGTVQKNKARLVANGYSQKSGINYNETFPPMARLDTIRTLIALAAQKEWSLYQLDVKSAFLNGILKEEVYVEQPQGYVQENKETKVYKLNKALYGLKQAPRAWYDEIDAYLNNAGFKKSSSEATLYVKTNDTAAPATAGPETGPDRSASTSRSSLGRFPRRKPRTPAASSTGSNRGLLAVAPPPPPPKLGD</sequence>
<organism evidence="3 4">
    <name type="scientific">Prunus dulcis</name>
    <name type="common">Almond</name>
    <name type="synonym">Amygdalus dulcis</name>
    <dbReference type="NCBI Taxonomy" id="3755"/>
    <lineage>
        <taxon>Eukaryota</taxon>
        <taxon>Viridiplantae</taxon>
        <taxon>Streptophyta</taxon>
        <taxon>Embryophyta</taxon>
        <taxon>Tracheophyta</taxon>
        <taxon>Spermatophyta</taxon>
        <taxon>Magnoliopsida</taxon>
        <taxon>eudicotyledons</taxon>
        <taxon>Gunneridae</taxon>
        <taxon>Pentapetalae</taxon>
        <taxon>rosids</taxon>
        <taxon>fabids</taxon>
        <taxon>Rosales</taxon>
        <taxon>Rosaceae</taxon>
        <taxon>Amygdaloideae</taxon>
        <taxon>Amygdaleae</taxon>
        <taxon>Prunus</taxon>
    </lineage>
</organism>
<dbReference type="AlphaFoldDB" id="A0AAD4Z3N5"/>
<name>A0AAD4Z3N5_PRUDU</name>
<dbReference type="EMBL" id="JAJFAZ020000004">
    <property type="protein sequence ID" value="KAI5332437.1"/>
    <property type="molecule type" value="Genomic_DNA"/>
</dbReference>
<dbReference type="InterPro" id="IPR043502">
    <property type="entry name" value="DNA/RNA_pol_sf"/>
</dbReference>
<proteinExistence type="predicted"/>
<protein>
    <recommendedName>
        <fullName evidence="2">Reverse transcriptase Ty1/copia-type domain-containing protein</fullName>
    </recommendedName>
</protein>
<feature type="domain" description="Reverse transcriptase Ty1/copia-type" evidence="2">
    <location>
        <begin position="11"/>
        <end position="168"/>
    </location>
</feature>
<dbReference type="SUPFAM" id="SSF56672">
    <property type="entry name" value="DNA/RNA polymerases"/>
    <property type="match status" value="1"/>
</dbReference>
<feature type="region of interest" description="Disordered" evidence="1">
    <location>
        <begin position="170"/>
        <end position="229"/>
    </location>
</feature>
<dbReference type="InterPro" id="IPR013103">
    <property type="entry name" value="RVT_2"/>
</dbReference>
<accession>A0AAD4Z3N5</accession>
<reference evidence="3 4" key="1">
    <citation type="journal article" date="2022" name="G3 (Bethesda)">
        <title>Whole-genome sequence and methylome profiling of the almond [Prunus dulcis (Mill.) D.A. Webb] cultivar 'Nonpareil'.</title>
        <authorList>
            <person name="D'Amico-Willman K.M."/>
            <person name="Ouma W.Z."/>
            <person name="Meulia T."/>
            <person name="Sideli G.M."/>
            <person name="Gradziel T.M."/>
            <person name="Fresnedo-Ramirez J."/>
        </authorList>
    </citation>
    <scope>NUCLEOTIDE SEQUENCE [LARGE SCALE GENOMIC DNA]</scope>
    <source>
        <strain evidence="3">Clone GOH B32 T37-40</strain>
    </source>
</reference>
<evidence type="ECO:0000259" key="2">
    <source>
        <dbReference type="Pfam" id="PF07727"/>
    </source>
</evidence>
<gene>
    <name evidence="3" type="ORF">L3X38_022566</name>
</gene>
<feature type="compositionally biased region" description="Low complexity" evidence="1">
    <location>
        <begin position="170"/>
        <end position="180"/>
    </location>
</feature>
<evidence type="ECO:0000313" key="3">
    <source>
        <dbReference type="EMBL" id="KAI5332437.1"/>
    </source>
</evidence>
<dbReference type="Proteomes" id="UP001054821">
    <property type="component" value="Chromosome 4"/>
</dbReference>